<dbReference type="Gene3D" id="1.20.1250.20">
    <property type="entry name" value="MFS general substrate transporter like domains"/>
    <property type="match status" value="1"/>
</dbReference>
<feature type="transmembrane region" description="Helical" evidence="6">
    <location>
        <begin position="285"/>
        <end position="303"/>
    </location>
</feature>
<proteinExistence type="predicted"/>
<name>A0A7C3J1S5_9CREN</name>
<feature type="transmembrane region" description="Helical" evidence="6">
    <location>
        <begin position="91"/>
        <end position="109"/>
    </location>
</feature>
<evidence type="ECO:0000256" key="4">
    <source>
        <dbReference type="ARBA" id="ARBA00022989"/>
    </source>
</evidence>
<evidence type="ECO:0000256" key="3">
    <source>
        <dbReference type="ARBA" id="ARBA00022692"/>
    </source>
</evidence>
<dbReference type="PROSITE" id="PS50850">
    <property type="entry name" value="MFS"/>
    <property type="match status" value="1"/>
</dbReference>
<dbReference type="Pfam" id="PF07690">
    <property type="entry name" value="MFS_1"/>
    <property type="match status" value="2"/>
</dbReference>
<protein>
    <submittedName>
        <fullName evidence="8">MFS transporter</fullName>
    </submittedName>
</protein>
<comment type="caution">
    <text evidence="8">The sequence shown here is derived from an EMBL/GenBank/DDBJ whole genome shotgun (WGS) entry which is preliminary data.</text>
</comment>
<dbReference type="SUPFAM" id="SSF103473">
    <property type="entry name" value="MFS general substrate transporter"/>
    <property type="match status" value="1"/>
</dbReference>
<feature type="transmembrane region" description="Helical" evidence="6">
    <location>
        <begin position="129"/>
        <end position="150"/>
    </location>
</feature>
<dbReference type="InterPro" id="IPR036259">
    <property type="entry name" value="MFS_trans_sf"/>
</dbReference>
<reference evidence="8" key="1">
    <citation type="journal article" date="2020" name="mSystems">
        <title>Genome- and Community-Level Interaction Insights into Carbon Utilization and Element Cycling Functions of Hydrothermarchaeota in Hydrothermal Sediment.</title>
        <authorList>
            <person name="Zhou Z."/>
            <person name="Liu Y."/>
            <person name="Xu W."/>
            <person name="Pan J."/>
            <person name="Luo Z.H."/>
            <person name="Li M."/>
        </authorList>
    </citation>
    <scope>NUCLEOTIDE SEQUENCE [LARGE SCALE GENOMIC DNA]</scope>
    <source>
        <strain evidence="8">SpSt-468</strain>
    </source>
</reference>
<dbReference type="GO" id="GO:0005886">
    <property type="term" value="C:plasma membrane"/>
    <property type="evidence" value="ECO:0007669"/>
    <property type="project" value="UniProtKB-SubCell"/>
</dbReference>
<evidence type="ECO:0000256" key="2">
    <source>
        <dbReference type="ARBA" id="ARBA00022475"/>
    </source>
</evidence>
<evidence type="ECO:0000313" key="8">
    <source>
        <dbReference type="EMBL" id="HFK19839.1"/>
    </source>
</evidence>
<sequence>MISQIWRVNLATMLYFTFIQLVVPLIPRYALTIGATPFLIGLAVSSISVTAILIRPISGVVSDRWSRSWMMVLGIAFGACGYAILALSEGIYFVMAARLLEGVGVALFVPSSMASAVDSAPEGKMGETLGWRSLMIGLGFMVGPALGGFLAEAFGYKSTFALTVVLIVALLPLVIFKEKGRTIERKGFFMDGIKERGFLLSFSSLLVYAISWMGLLTFLSAYLKAIGYGDLEIGLFVSVQAFSSLALRVIAGRVADRLPEAMTYLGLMVVSASFFMIWLNPLPPFLYGASVIFGIGIGVFIPGSQTLALRKAPPYSRGFLSSIYTMGIDVGNLIGPLLFGTIIQATGSYQSSFALAPILTMAAALVVFIPSILRGRSYDAKG</sequence>
<comment type="subcellular location">
    <subcellularLocation>
        <location evidence="1">Cell membrane</location>
        <topology evidence="1">Multi-pass membrane protein</topology>
    </subcellularLocation>
</comment>
<keyword evidence="2" id="KW-1003">Cell membrane</keyword>
<dbReference type="GO" id="GO:0022857">
    <property type="term" value="F:transmembrane transporter activity"/>
    <property type="evidence" value="ECO:0007669"/>
    <property type="project" value="InterPro"/>
</dbReference>
<feature type="domain" description="Major facilitator superfamily (MFS) profile" evidence="7">
    <location>
        <begin position="1"/>
        <end position="374"/>
    </location>
</feature>
<dbReference type="PANTHER" id="PTHR43124:SF9">
    <property type="entry name" value="SUGAR TRANSPORT FAMILY PROTEIN"/>
    <property type="match status" value="1"/>
</dbReference>
<feature type="transmembrane region" description="Helical" evidence="6">
    <location>
        <begin position="233"/>
        <end position="250"/>
    </location>
</feature>
<dbReference type="InterPro" id="IPR001958">
    <property type="entry name" value="Tet-R_TetA/multi-R_MdtG-like"/>
</dbReference>
<dbReference type="PRINTS" id="PR01035">
    <property type="entry name" value="TCRTETA"/>
</dbReference>
<feature type="transmembrane region" description="Helical" evidence="6">
    <location>
        <begin position="12"/>
        <end position="31"/>
    </location>
</feature>
<keyword evidence="3 6" id="KW-0812">Transmembrane</keyword>
<feature type="transmembrane region" description="Helical" evidence="6">
    <location>
        <begin position="197"/>
        <end position="221"/>
    </location>
</feature>
<dbReference type="EMBL" id="DSTX01000001">
    <property type="protein sequence ID" value="HFK19839.1"/>
    <property type="molecule type" value="Genomic_DNA"/>
</dbReference>
<evidence type="ECO:0000256" key="1">
    <source>
        <dbReference type="ARBA" id="ARBA00004651"/>
    </source>
</evidence>
<organism evidence="8">
    <name type="scientific">Candidatus Methanomethylicus mesodigestus</name>
    <dbReference type="NCBI Taxonomy" id="1867258"/>
    <lineage>
        <taxon>Archaea</taxon>
        <taxon>Thermoproteota</taxon>
        <taxon>Methanosuratincolia</taxon>
        <taxon>Candidatus Methanomethylicales</taxon>
        <taxon>Candidatus Methanomethylicaceae</taxon>
        <taxon>Candidatus Methanomethylicus</taxon>
    </lineage>
</organism>
<dbReference type="InterPro" id="IPR020846">
    <property type="entry name" value="MFS_dom"/>
</dbReference>
<evidence type="ECO:0000256" key="6">
    <source>
        <dbReference type="SAM" id="Phobius"/>
    </source>
</evidence>
<feature type="transmembrane region" description="Helical" evidence="6">
    <location>
        <begin position="69"/>
        <end position="85"/>
    </location>
</feature>
<dbReference type="InterPro" id="IPR050189">
    <property type="entry name" value="MFS_Efflux_Transporters"/>
</dbReference>
<feature type="transmembrane region" description="Helical" evidence="6">
    <location>
        <begin position="37"/>
        <end position="57"/>
    </location>
</feature>
<keyword evidence="4 6" id="KW-1133">Transmembrane helix</keyword>
<evidence type="ECO:0000256" key="5">
    <source>
        <dbReference type="ARBA" id="ARBA00023136"/>
    </source>
</evidence>
<dbReference type="PANTHER" id="PTHR43124">
    <property type="entry name" value="PURINE EFFLUX PUMP PBUE"/>
    <property type="match status" value="1"/>
</dbReference>
<keyword evidence="5 6" id="KW-0472">Membrane</keyword>
<evidence type="ECO:0000259" key="7">
    <source>
        <dbReference type="PROSITE" id="PS50850"/>
    </source>
</evidence>
<dbReference type="InterPro" id="IPR011701">
    <property type="entry name" value="MFS"/>
</dbReference>
<feature type="transmembrane region" description="Helical" evidence="6">
    <location>
        <begin position="353"/>
        <end position="373"/>
    </location>
</feature>
<accession>A0A7C3J1S5</accession>
<gene>
    <name evidence="8" type="ORF">ENS19_01000</name>
</gene>
<dbReference type="AlphaFoldDB" id="A0A7C3J1S5"/>
<feature type="transmembrane region" description="Helical" evidence="6">
    <location>
        <begin position="323"/>
        <end position="347"/>
    </location>
</feature>
<feature type="transmembrane region" description="Helical" evidence="6">
    <location>
        <begin position="262"/>
        <end position="279"/>
    </location>
</feature>
<feature type="transmembrane region" description="Helical" evidence="6">
    <location>
        <begin position="156"/>
        <end position="176"/>
    </location>
</feature>